<dbReference type="EMBL" id="CADCVA010000369">
    <property type="protein sequence ID" value="CAA9442592.1"/>
    <property type="molecule type" value="Genomic_DNA"/>
</dbReference>
<feature type="region of interest" description="Disordered" evidence="1">
    <location>
        <begin position="1"/>
        <end position="23"/>
    </location>
</feature>
<name>A0A6J4QNI5_9ACTN</name>
<evidence type="ECO:0000256" key="1">
    <source>
        <dbReference type="SAM" id="MobiDB-lite"/>
    </source>
</evidence>
<evidence type="ECO:0000313" key="2">
    <source>
        <dbReference type="EMBL" id="CAA9442592.1"/>
    </source>
</evidence>
<feature type="non-terminal residue" evidence="2">
    <location>
        <position position="1"/>
    </location>
</feature>
<dbReference type="AlphaFoldDB" id="A0A6J4QNI5"/>
<reference evidence="2" key="1">
    <citation type="submission" date="2020-02" db="EMBL/GenBank/DDBJ databases">
        <authorList>
            <person name="Meier V. D."/>
        </authorList>
    </citation>
    <scope>NUCLEOTIDE SEQUENCE</scope>
    <source>
        <strain evidence="2">AVDCRST_MAG82</strain>
    </source>
</reference>
<gene>
    <name evidence="2" type="ORF">AVDCRST_MAG82-3031</name>
</gene>
<protein>
    <submittedName>
        <fullName evidence="2">Uncharacterized protein</fullName>
    </submittedName>
</protein>
<organism evidence="2">
    <name type="scientific">uncultured Rubrobacteraceae bacterium</name>
    <dbReference type="NCBI Taxonomy" id="349277"/>
    <lineage>
        <taxon>Bacteria</taxon>
        <taxon>Bacillati</taxon>
        <taxon>Actinomycetota</taxon>
        <taxon>Rubrobacteria</taxon>
        <taxon>Rubrobacterales</taxon>
        <taxon>Rubrobacteraceae</taxon>
        <taxon>environmental samples</taxon>
    </lineage>
</organism>
<feature type="compositionally biased region" description="Basic and acidic residues" evidence="1">
    <location>
        <begin position="10"/>
        <end position="23"/>
    </location>
</feature>
<accession>A0A6J4QNI5</accession>
<sequence length="49" mass="5108">VGSSGAQDVAGERREGAAQREAPEAWFRAGVQGSIAGAFAVLRRPVRVL</sequence>
<feature type="non-terminal residue" evidence="2">
    <location>
        <position position="49"/>
    </location>
</feature>
<proteinExistence type="predicted"/>